<dbReference type="EMBL" id="FUXX01000006">
    <property type="protein sequence ID" value="SKA58946.1"/>
    <property type="molecule type" value="Genomic_DNA"/>
</dbReference>
<evidence type="ECO:0000313" key="1">
    <source>
        <dbReference type="EMBL" id="SKA58946.1"/>
    </source>
</evidence>
<reference evidence="2" key="1">
    <citation type="submission" date="2017-02" db="EMBL/GenBank/DDBJ databases">
        <authorList>
            <person name="Varghese N."/>
            <person name="Submissions S."/>
        </authorList>
    </citation>
    <scope>NUCLEOTIDE SEQUENCE [LARGE SCALE GENOMIC DNA]</scope>
    <source>
        <strain evidence="2">DSM 3072</strain>
    </source>
</reference>
<gene>
    <name evidence="1" type="ORF">SAMN02745213_00557</name>
</gene>
<dbReference type="Proteomes" id="UP000242432">
    <property type="component" value="Unassembled WGS sequence"/>
</dbReference>
<keyword evidence="2" id="KW-1185">Reference proteome</keyword>
<name>A0A1T4V1W6_9GAMM</name>
<proteinExistence type="predicted"/>
<protein>
    <submittedName>
        <fullName evidence="1">Uncharacterized protein</fullName>
    </submittedName>
</protein>
<dbReference type="RefSeq" id="WP_078928125.1">
    <property type="nucleotide sequence ID" value="NZ_FUXX01000006.1"/>
</dbReference>
<sequence length="394" mass="45143">MFFQISNHRLQMNWIGYFFKLVLVFVISFCFIPVSHAENRGEACPLNKPLKVAVMAVGLQKNTTTYFTQILKNLGEEGIVSKNSIPRTIDLRNNDDYKKNITEAVKGKCLEFPAEYSYIFNWEITAFKEKIGEIRSLIKEKKIDFIIAMGDLTSKYLIEEKLNIPIICFDTNSTKTLKEMVRKNRLVSILDDSRNIKDDIDLFYRMFSYSNIGYLRDKNHEFDIYTAYDDVMNYTKEKNIPIKVCEGDFFIPDVEKSRSEFSRCMTELAGSNISAVFIPEVGNGIDIKQLYTQIRPVLSKKVATISYDSKEQVAAGSLLSVYDPDEFTRASYAADLIGELIFNAFDSSIVMNRKELSVPLFLGVNLKTAALVQWRPEFDVLVAVDDVFHTTNSK</sequence>
<dbReference type="AlphaFoldDB" id="A0A1T4V1W6"/>
<evidence type="ECO:0000313" key="2">
    <source>
        <dbReference type="Proteomes" id="UP000242432"/>
    </source>
</evidence>
<organism evidence="1 2">
    <name type="scientific">Succinivibrio dextrinosolvens DSM 3072</name>
    <dbReference type="NCBI Taxonomy" id="1123324"/>
    <lineage>
        <taxon>Bacteria</taxon>
        <taxon>Pseudomonadati</taxon>
        <taxon>Pseudomonadota</taxon>
        <taxon>Gammaproteobacteria</taxon>
        <taxon>Aeromonadales</taxon>
        <taxon>Succinivibrionaceae</taxon>
        <taxon>Succinivibrio</taxon>
    </lineage>
</organism>
<accession>A0A1T4V1W6</accession>